<organism evidence="1 2">
    <name type="scientific">Paenibacillus graminis</name>
    <dbReference type="NCBI Taxonomy" id="189425"/>
    <lineage>
        <taxon>Bacteria</taxon>
        <taxon>Bacillati</taxon>
        <taxon>Bacillota</taxon>
        <taxon>Bacilli</taxon>
        <taxon>Bacillales</taxon>
        <taxon>Paenibacillaceae</taxon>
        <taxon>Paenibacillus</taxon>
    </lineage>
</organism>
<protein>
    <recommendedName>
        <fullName evidence="3">DUF559 domain-containing protein</fullName>
    </recommendedName>
</protein>
<keyword evidence="2" id="KW-1185">Reference proteome</keyword>
<dbReference type="STRING" id="189425.PGRAT_30860"/>
<gene>
    <name evidence="1" type="ORF">PGRAT_30860</name>
</gene>
<evidence type="ECO:0000313" key="1">
    <source>
        <dbReference type="EMBL" id="AIQ71498.1"/>
    </source>
</evidence>
<dbReference type="AlphaFoldDB" id="A0A089MJ18"/>
<dbReference type="OrthoDB" id="2677830at2"/>
<proteinExistence type="predicted"/>
<evidence type="ECO:0000313" key="2">
    <source>
        <dbReference type="Proteomes" id="UP000029500"/>
    </source>
</evidence>
<dbReference type="KEGG" id="pgm:PGRAT_30860"/>
<dbReference type="HOGENOM" id="CLU_106685_0_0_9"/>
<dbReference type="Proteomes" id="UP000029500">
    <property type="component" value="Chromosome"/>
</dbReference>
<dbReference type="RefSeq" id="WP_025708745.1">
    <property type="nucleotide sequence ID" value="NZ_CP009287.1"/>
</dbReference>
<sequence>MVFEEAHLQFINGHLADRPAGERRGRLERGHQHAEALFLRNVWWPLRGHFTALHPEYEVTDWRGKSYFADFAWLPGYVKLLIEIKGYASHVRDMDRQKYCSELNRETFLYAMGYHVISFAYDDVEQRPELCMTLLRMVLGRFQPSEAPVSRVLLLEQEIVRLAVQLARPIRPQDVKEHFNITYKTAIRILRSLTEKGWLLPSADTKQQRIARYELARGVLEYF</sequence>
<evidence type="ECO:0008006" key="3">
    <source>
        <dbReference type="Google" id="ProtNLM"/>
    </source>
</evidence>
<dbReference type="EMBL" id="CP009287">
    <property type="protein sequence ID" value="AIQ71498.1"/>
    <property type="molecule type" value="Genomic_DNA"/>
</dbReference>
<reference evidence="1 2" key="1">
    <citation type="submission" date="2014-08" db="EMBL/GenBank/DDBJ databases">
        <title>Comparative genomics of the Paenibacillus odorifer group.</title>
        <authorList>
            <person name="den Bakker H.C."/>
            <person name="Tsai Y.-C."/>
            <person name="Martin N."/>
            <person name="Korlach J."/>
            <person name="Wiedmann M."/>
        </authorList>
    </citation>
    <scope>NUCLEOTIDE SEQUENCE [LARGE SCALE GENOMIC DNA]</scope>
    <source>
        <strain evidence="1 2">DSM 15220</strain>
    </source>
</reference>
<dbReference type="eggNOG" id="COG1974">
    <property type="taxonomic scope" value="Bacteria"/>
</dbReference>
<accession>A0A089MJ18</accession>
<name>A0A089MJ18_9BACL</name>